<proteinExistence type="predicted"/>
<dbReference type="AlphaFoldDB" id="A0A8D0H8C7"/>
<evidence type="ECO:0000313" key="6">
    <source>
        <dbReference type="Proteomes" id="UP000694392"/>
    </source>
</evidence>
<reference evidence="5" key="2">
    <citation type="submission" date="2025-09" db="UniProtKB">
        <authorList>
            <consortium name="Ensembl"/>
        </authorList>
    </citation>
    <scope>IDENTIFICATION</scope>
</reference>
<dbReference type="GO" id="GO:0005879">
    <property type="term" value="C:axonemal microtubule"/>
    <property type="evidence" value="ECO:0007669"/>
    <property type="project" value="TreeGrafter"/>
</dbReference>
<evidence type="ECO:0000256" key="2">
    <source>
        <dbReference type="SAM" id="Coils"/>
    </source>
</evidence>
<feature type="domain" description="Trichohyalin-plectin-homology" evidence="4">
    <location>
        <begin position="1"/>
        <end position="295"/>
    </location>
</feature>
<sequence>MERERQKAILKEQEKAYKRYMKQREICKDQLEQIKEHEHLSELSKMEAQKEGEEILRLTRLYELEIQEKAQMKQEEKLELRRAHMEHVADKTILKTVEEQKREEENDKIQAHFKAKQAMAKLRREKEDEIHRIMEEYRDNITKRVLEQMKMTYVNEDQRVAREVEEQDAEREKELNEKQEKNKAELKSIAEHRANMMKMKEDKEKQERLEAKEKLCELMEADRFYLEMEKDKKQRYRNEKIKVKEMQIQQMAEKRAREQHEKQAELDYVAQGEAIAMLKEQEFQEYAKQVIDSESKTAKNLYPLFRAAKEGIGGGHGPVYRERGRLRPSYQSRDVSGTQLPSYSGIATQEIKELSEHGVQKTKGRLGFTW</sequence>
<evidence type="ECO:0000256" key="3">
    <source>
        <dbReference type="SAM" id="MobiDB-lite"/>
    </source>
</evidence>
<dbReference type="OMA" id="KEHKDQA"/>
<dbReference type="GeneTree" id="ENSGT00940000167377"/>
<feature type="region of interest" description="Disordered" evidence="3">
    <location>
        <begin position="164"/>
        <end position="183"/>
    </location>
</feature>
<reference evidence="5" key="1">
    <citation type="submission" date="2025-08" db="UniProtKB">
        <authorList>
            <consortium name="Ensembl"/>
        </authorList>
    </citation>
    <scope>IDENTIFICATION</scope>
</reference>
<dbReference type="Ensembl" id="ENSSPUT00000016780.1">
    <property type="protein sequence ID" value="ENSSPUP00000015738.1"/>
    <property type="gene ID" value="ENSSPUG00000012160.1"/>
</dbReference>
<evidence type="ECO:0000256" key="1">
    <source>
        <dbReference type="ARBA" id="ARBA00023054"/>
    </source>
</evidence>
<dbReference type="Proteomes" id="UP000694392">
    <property type="component" value="Unplaced"/>
</dbReference>
<dbReference type="InterPro" id="IPR039986">
    <property type="entry name" value="CFAP210"/>
</dbReference>
<dbReference type="Pfam" id="PF13868">
    <property type="entry name" value="TPH"/>
    <property type="match status" value="1"/>
</dbReference>
<feature type="coiled-coil region" evidence="2">
    <location>
        <begin position="3"/>
        <end position="37"/>
    </location>
</feature>
<feature type="region of interest" description="Disordered" evidence="3">
    <location>
        <begin position="316"/>
        <end position="341"/>
    </location>
</feature>
<evidence type="ECO:0000259" key="4">
    <source>
        <dbReference type="Pfam" id="PF13868"/>
    </source>
</evidence>
<protein>
    <recommendedName>
        <fullName evidence="4">Trichohyalin-plectin-homology domain-containing protein</fullName>
    </recommendedName>
</protein>
<organism evidence="5 6">
    <name type="scientific">Sphenodon punctatus</name>
    <name type="common">Tuatara</name>
    <name type="synonym">Hatteria punctata</name>
    <dbReference type="NCBI Taxonomy" id="8508"/>
    <lineage>
        <taxon>Eukaryota</taxon>
        <taxon>Metazoa</taxon>
        <taxon>Chordata</taxon>
        <taxon>Craniata</taxon>
        <taxon>Vertebrata</taxon>
        <taxon>Euteleostomi</taxon>
        <taxon>Lepidosauria</taxon>
        <taxon>Sphenodontia</taxon>
        <taxon>Sphenodontidae</taxon>
        <taxon>Sphenodon</taxon>
    </lineage>
</organism>
<accession>A0A8D0H8C7</accession>
<evidence type="ECO:0000313" key="5">
    <source>
        <dbReference type="Ensembl" id="ENSSPUP00000015738.1"/>
    </source>
</evidence>
<dbReference type="PANTHER" id="PTHR28663:SF1">
    <property type="entry name" value="CILIA- AND FLAGELLA- ASSOCIATED PROTEIN 210"/>
    <property type="match status" value="1"/>
</dbReference>
<dbReference type="InterPro" id="IPR043597">
    <property type="entry name" value="TPH_dom"/>
</dbReference>
<name>A0A8D0H8C7_SPHPU</name>
<dbReference type="PANTHER" id="PTHR28663">
    <property type="entry name" value="COILED-COIL DOMAIN-CONTAINING PROTEIN 173"/>
    <property type="match status" value="1"/>
</dbReference>
<keyword evidence="1 2" id="KW-0175">Coiled coil</keyword>
<feature type="compositionally biased region" description="Polar residues" evidence="3">
    <location>
        <begin position="329"/>
        <end position="341"/>
    </location>
</feature>
<keyword evidence="6" id="KW-1185">Reference proteome</keyword>